<evidence type="ECO:0000313" key="3">
    <source>
        <dbReference type="Proteomes" id="UP000199008"/>
    </source>
</evidence>
<organism evidence="2 3">
    <name type="scientific">Lacicoccus qingdaonensis</name>
    <dbReference type="NCBI Taxonomy" id="576118"/>
    <lineage>
        <taxon>Bacteria</taxon>
        <taxon>Bacillati</taxon>
        <taxon>Bacillota</taxon>
        <taxon>Bacilli</taxon>
        <taxon>Bacillales</taxon>
        <taxon>Salinicoccaceae</taxon>
        <taxon>Lacicoccus</taxon>
    </lineage>
</organism>
<proteinExistence type="predicted"/>
<keyword evidence="1" id="KW-0812">Transmembrane</keyword>
<dbReference type="Proteomes" id="UP000199008">
    <property type="component" value="Unassembled WGS sequence"/>
</dbReference>
<accession>A0A1G9E9S6</accession>
<keyword evidence="3" id="KW-1185">Reference proteome</keyword>
<keyword evidence="1" id="KW-1133">Transmembrane helix</keyword>
<dbReference type="RefSeq" id="WP_052256911.1">
    <property type="nucleotide sequence ID" value="NZ_FNFY01000008.1"/>
</dbReference>
<dbReference type="AlphaFoldDB" id="A0A1G9E9S6"/>
<dbReference type="STRING" id="576118.SAMN05216216_1086"/>
<dbReference type="EMBL" id="FNFY01000008">
    <property type="protein sequence ID" value="SDK72854.1"/>
    <property type="molecule type" value="Genomic_DNA"/>
</dbReference>
<protein>
    <submittedName>
        <fullName evidence="2">Uncharacterized protein</fullName>
    </submittedName>
</protein>
<gene>
    <name evidence="2" type="ORF">SAMN05216216_1086</name>
</gene>
<reference evidence="3" key="1">
    <citation type="submission" date="2016-10" db="EMBL/GenBank/DDBJ databases">
        <authorList>
            <person name="Varghese N."/>
            <person name="Submissions S."/>
        </authorList>
    </citation>
    <scope>NUCLEOTIDE SEQUENCE [LARGE SCALE GENOMIC DNA]</scope>
    <source>
        <strain evidence="3">CGMCC 1.8895</strain>
    </source>
</reference>
<feature type="transmembrane region" description="Helical" evidence="1">
    <location>
        <begin position="88"/>
        <end position="105"/>
    </location>
</feature>
<sequence>MSFFKLLTWNNGHMDLRYRENSYDGNLKITNVYRDNRSLDYSEINDKYASQIKRAQGAINTYRMAMLILFIGLVLLPAIVLGVVQNNILLVGAIVIYSIVAYFLVEAYNQTVINGVLYEMDQDLTGGQGTPKQKKK</sequence>
<dbReference type="OrthoDB" id="2389638at2"/>
<evidence type="ECO:0000256" key="1">
    <source>
        <dbReference type="SAM" id="Phobius"/>
    </source>
</evidence>
<evidence type="ECO:0000313" key="2">
    <source>
        <dbReference type="EMBL" id="SDK72854.1"/>
    </source>
</evidence>
<name>A0A1G9E9S6_9BACL</name>
<keyword evidence="1" id="KW-0472">Membrane</keyword>
<feature type="transmembrane region" description="Helical" evidence="1">
    <location>
        <begin position="62"/>
        <end position="82"/>
    </location>
</feature>